<dbReference type="EMBL" id="FZPA01000004">
    <property type="protein sequence ID" value="SNS76083.1"/>
    <property type="molecule type" value="Genomic_DNA"/>
</dbReference>
<accession>A0A239H5J6</accession>
<dbReference type="RefSeq" id="WP_089215524.1">
    <property type="nucleotide sequence ID" value="NZ_FZPA01000004.1"/>
</dbReference>
<evidence type="ECO:0000313" key="1">
    <source>
        <dbReference type="EMBL" id="SNS76083.1"/>
    </source>
</evidence>
<organism evidence="1 2">
    <name type="scientific">Sphingopyxis indica</name>
    <dbReference type="NCBI Taxonomy" id="436663"/>
    <lineage>
        <taxon>Bacteria</taxon>
        <taxon>Pseudomonadati</taxon>
        <taxon>Pseudomonadota</taxon>
        <taxon>Alphaproteobacteria</taxon>
        <taxon>Sphingomonadales</taxon>
        <taxon>Sphingomonadaceae</taxon>
        <taxon>Sphingopyxis</taxon>
    </lineage>
</organism>
<proteinExistence type="predicted"/>
<dbReference type="OrthoDB" id="8481472at2"/>
<gene>
    <name evidence="1" type="ORF">SAMN06295955_104236</name>
</gene>
<keyword evidence="2" id="KW-1185">Reference proteome</keyword>
<dbReference type="Proteomes" id="UP000198339">
    <property type="component" value="Unassembled WGS sequence"/>
</dbReference>
<name>A0A239H5J6_9SPHN</name>
<sequence length="80" mass="8683">MTTFAEIHSGRALVCHKDHRCDAGVGTVWSVLLADGFLIDCGHGAYAEARANILAGMINAGGEDQWKSLDRDALSQWRKP</sequence>
<reference evidence="1 2" key="1">
    <citation type="submission" date="2017-06" db="EMBL/GenBank/DDBJ databases">
        <authorList>
            <person name="Kim H.J."/>
            <person name="Triplett B.A."/>
        </authorList>
    </citation>
    <scope>NUCLEOTIDE SEQUENCE [LARGE SCALE GENOMIC DNA]</scope>
    <source>
        <strain evidence="1 2">DS15</strain>
    </source>
</reference>
<dbReference type="AlphaFoldDB" id="A0A239H5J6"/>
<evidence type="ECO:0000313" key="2">
    <source>
        <dbReference type="Proteomes" id="UP000198339"/>
    </source>
</evidence>
<protein>
    <submittedName>
        <fullName evidence="1">Uncharacterized protein</fullName>
    </submittedName>
</protein>